<evidence type="ECO:0000256" key="7">
    <source>
        <dbReference type="ARBA" id="ARBA00023012"/>
    </source>
</evidence>
<dbReference type="Gene3D" id="1.10.287.130">
    <property type="match status" value="1"/>
</dbReference>
<dbReference type="PRINTS" id="PR00344">
    <property type="entry name" value="BCTRLSENSOR"/>
</dbReference>
<evidence type="ECO:0000256" key="4">
    <source>
        <dbReference type="ARBA" id="ARBA00022553"/>
    </source>
</evidence>
<evidence type="ECO:0000256" key="6">
    <source>
        <dbReference type="ARBA" id="ARBA00022777"/>
    </source>
</evidence>
<dbReference type="KEGG" id="bsol:FSW04_22700"/>
<dbReference type="GO" id="GO:0000155">
    <property type="term" value="F:phosphorelay sensor kinase activity"/>
    <property type="evidence" value="ECO:0007669"/>
    <property type="project" value="InterPro"/>
</dbReference>
<dbReference type="SUPFAM" id="SSF55874">
    <property type="entry name" value="ATPase domain of HSP90 chaperone/DNA topoisomerase II/histidine kinase"/>
    <property type="match status" value="1"/>
</dbReference>
<gene>
    <name evidence="10" type="ORF">FSW04_22700</name>
</gene>
<dbReference type="InterPro" id="IPR036097">
    <property type="entry name" value="HisK_dim/P_sf"/>
</dbReference>
<dbReference type="PANTHER" id="PTHR43711:SF1">
    <property type="entry name" value="HISTIDINE KINASE 1"/>
    <property type="match status" value="1"/>
</dbReference>
<dbReference type="Pfam" id="PF02518">
    <property type="entry name" value="HATPase_c"/>
    <property type="match status" value="1"/>
</dbReference>
<name>A0A5B8UAQ1_9ACTN</name>
<dbReference type="Pfam" id="PF00512">
    <property type="entry name" value="HisKA"/>
    <property type="match status" value="1"/>
</dbReference>
<comment type="subcellular location">
    <subcellularLocation>
        <location evidence="2">Cell membrane</location>
    </subcellularLocation>
</comment>
<dbReference type="InterPro" id="IPR036890">
    <property type="entry name" value="HATPase_C_sf"/>
</dbReference>
<reference evidence="10 11" key="1">
    <citation type="journal article" date="2018" name="J. Microbiol.">
        <title>Baekduia soli gen. nov., sp. nov., a novel bacterium isolated from the soil of Baekdu Mountain and proposal of a novel family name, Baekduiaceae fam. nov.</title>
        <authorList>
            <person name="An D.S."/>
            <person name="Siddiqi M.Z."/>
            <person name="Kim K.H."/>
            <person name="Yu H.S."/>
            <person name="Im W.T."/>
        </authorList>
    </citation>
    <scope>NUCLEOTIDE SEQUENCE [LARGE SCALE GENOMIC DNA]</scope>
    <source>
        <strain evidence="10 11">BR7-21</strain>
    </source>
</reference>
<sequence>MPITGFRRTRCRTERGSSNVRYEADIDQDGREAEHARQRRDPARWWRDQGPRRPIDASPADDARRQALADVGHELKSPLSIMLALCGRMEESGQLEGQNAEDLARIRANAYSLLRRVQDMMLMARLETFDPQLELAVVDVAAIVRACVDGFQSLAAERDLDLRTGLPDHLPAMADEEKLVSVVTNLLANAIRHAPQGGVVRCTLHAPEGRMLLEVADDGPGVPPGERDAIFERYQRGAQSGGSGLGLAIVREIVQLHGGSAAVGDAPEGGALFVVDLPLTLTRGARAAALSSLRLADRQKAIVEDLRAELGTYSRPAAAPPELLPRSA</sequence>
<dbReference type="InterPro" id="IPR005467">
    <property type="entry name" value="His_kinase_dom"/>
</dbReference>
<evidence type="ECO:0000256" key="1">
    <source>
        <dbReference type="ARBA" id="ARBA00000085"/>
    </source>
</evidence>
<dbReference type="CDD" id="cd00082">
    <property type="entry name" value="HisKA"/>
    <property type="match status" value="1"/>
</dbReference>
<keyword evidence="7" id="KW-0902">Two-component regulatory system</keyword>
<keyword evidence="11" id="KW-1185">Reference proteome</keyword>
<organism evidence="10 11">
    <name type="scientific">Baekduia soli</name>
    <dbReference type="NCBI Taxonomy" id="496014"/>
    <lineage>
        <taxon>Bacteria</taxon>
        <taxon>Bacillati</taxon>
        <taxon>Actinomycetota</taxon>
        <taxon>Thermoleophilia</taxon>
        <taxon>Solirubrobacterales</taxon>
        <taxon>Baekduiaceae</taxon>
        <taxon>Baekduia</taxon>
    </lineage>
</organism>
<dbReference type="Proteomes" id="UP000321805">
    <property type="component" value="Chromosome"/>
</dbReference>
<protein>
    <recommendedName>
        <fullName evidence="3">histidine kinase</fullName>
        <ecNumber evidence="3">2.7.13.3</ecNumber>
    </recommendedName>
</protein>
<dbReference type="OrthoDB" id="5242752at2"/>
<feature type="domain" description="Histidine kinase" evidence="9">
    <location>
        <begin position="70"/>
        <end position="281"/>
    </location>
</feature>
<dbReference type="EC" id="2.7.13.3" evidence="3"/>
<feature type="region of interest" description="Disordered" evidence="8">
    <location>
        <begin position="27"/>
        <end position="64"/>
    </location>
</feature>
<dbReference type="SMART" id="SM00388">
    <property type="entry name" value="HisKA"/>
    <property type="match status" value="1"/>
</dbReference>
<evidence type="ECO:0000256" key="2">
    <source>
        <dbReference type="ARBA" id="ARBA00004236"/>
    </source>
</evidence>
<comment type="catalytic activity">
    <reaction evidence="1">
        <text>ATP + protein L-histidine = ADP + protein N-phospho-L-histidine.</text>
        <dbReference type="EC" id="2.7.13.3"/>
    </reaction>
</comment>
<accession>A0A5B8UAQ1</accession>
<evidence type="ECO:0000259" key="9">
    <source>
        <dbReference type="PROSITE" id="PS50109"/>
    </source>
</evidence>
<proteinExistence type="predicted"/>
<dbReference type="PANTHER" id="PTHR43711">
    <property type="entry name" value="TWO-COMPONENT HISTIDINE KINASE"/>
    <property type="match status" value="1"/>
</dbReference>
<evidence type="ECO:0000313" key="11">
    <source>
        <dbReference type="Proteomes" id="UP000321805"/>
    </source>
</evidence>
<dbReference type="InterPro" id="IPR050736">
    <property type="entry name" value="Sensor_HK_Regulatory"/>
</dbReference>
<keyword evidence="5" id="KW-0808">Transferase</keyword>
<dbReference type="PROSITE" id="PS50109">
    <property type="entry name" value="HIS_KIN"/>
    <property type="match status" value="1"/>
</dbReference>
<keyword evidence="6 10" id="KW-0418">Kinase</keyword>
<dbReference type="InterPro" id="IPR003661">
    <property type="entry name" value="HisK_dim/P_dom"/>
</dbReference>
<dbReference type="SMART" id="SM00387">
    <property type="entry name" value="HATPase_c"/>
    <property type="match status" value="1"/>
</dbReference>
<dbReference type="EMBL" id="CP042430">
    <property type="protein sequence ID" value="QEC50105.1"/>
    <property type="molecule type" value="Genomic_DNA"/>
</dbReference>
<keyword evidence="4" id="KW-0597">Phosphoprotein</keyword>
<evidence type="ECO:0000256" key="5">
    <source>
        <dbReference type="ARBA" id="ARBA00022679"/>
    </source>
</evidence>
<dbReference type="Gene3D" id="3.30.565.10">
    <property type="entry name" value="Histidine kinase-like ATPase, C-terminal domain"/>
    <property type="match status" value="1"/>
</dbReference>
<dbReference type="GO" id="GO:0005886">
    <property type="term" value="C:plasma membrane"/>
    <property type="evidence" value="ECO:0007669"/>
    <property type="project" value="UniProtKB-SubCell"/>
</dbReference>
<dbReference type="InterPro" id="IPR004358">
    <property type="entry name" value="Sig_transdc_His_kin-like_C"/>
</dbReference>
<evidence type="ECO:0000256" key="8">
    <source>
        <dbReference type="SAM" id="MobiDB-lite"/>
    </source>
</evidence>
<evidence type="ECO:0000256" key="3">
    <source>
        <dbReference type="ARBA" id="ARBA00012438"/>
    </source>
</evidence>
<dbReference type="InterPro" id="IPR003594">
    <property type="entry name" value="HATPase_dom"/>
</dbReference>
<evidence type="ECO:0000313" key="10">
    <source>
        <dbReference type="EMBL" id="QEC50105.1"/>
    </source>
</evidence>
<dbReference type="SUPFAM" id="SSF47384">
    <property type="entry name" value="Homodimeric domain of signal transducing histidine kinase"/>
    <property type="match status" value="1"/>
</dbReference>
<dbReference type="AlphaFoldDB" id="A0A5B8UAQ1"/>